<comment type="subcellular location">
    <subcellularLocation>
        <location evidence="1">Membrane</location>
        <topology evidence="1">Multi-pass membrane protein</topology>
    </subcellularLocation>
</comment>
<evidence type="ECO:0000256" key="3">
    <source>
        <dbReference type="ARBA" id="ARBA00022461"/>
    </source>
</evidence>
<evidence type="ECO:0000256" key="11">
    <source>
        <dbReference type="RuleBase" id="RU000679"/>
    </source>
</evidence>
<dbReference type="Pfam" id="PF00858">
    <property type="entry name" value="ASC"/>
    <property type="match status" value="1"/>
</dbReference>
<evidence type="ECO:0000313" key="12">
    <source>
        <dbReference type="EMBL" id="GFN85511.1"/>
    </source>
</evidence>
<evidence type="ECO:0000256" key="5">
    <source>
        <dbReference type="ARBA" id="ARBA00022989"/>
    </source>
</evidence>
<evidence type="ECO:0000256" key="9">
    <source>
        <dbReference type="ARBA" id="ARBA00023201"/>
    </source>
</evidence>
<evidence type="ECO:0000256" key="7">
    <source>
        <dbReference type="ARBA" id="ARBA00023065"/>
    </source>
</evidence>
<keyword evidence="10 11" id="KW-0407">Ion channel</keyword>
<evidence type="ECO:0000256" key="4">
    <source>
        <dbReference type="ARBA" id="ARBA00022692"/>
    </source>
</evidence>
<keyword evidence="13" id="KW-1185">Reference proteome</keyword>
<name>A0AAV3YST3_9GAST</name>
<dbReference type="PRINTS" id="PR01078">
    <property type="entry name" value="AMINACHANNEL"/>
</dbReference>
<keyword evidence="2 11" id="KW-0813">Transport</keyword>
<evidence type="ECO:0000256" key="6">
    <source>
        <dbReference type="ARBA" id="ARBA00023053"/>
    </source>
</evidence>
<comment type="caution">
    <text evidence="12">The sequence shown here is derived from an EMBL/GenBank/DDBJ whole genome shotgun (WGS) entry which is preliminary data.</text>
</comment>
<accession>A0AAV3YST3</accession>
<evidence type="ECO:0000256" key="2">
    <source>
        <dbReference type="ARBA" id="ARBA00022448"/>
    </source>
</evidence>
<keyword evidence="3 11" id="KW-0894">Sodium channel</keyword>
<dbReference type="PANTHER" id="PTHR11690">
    <property type="entry name" value="AMILORIDE-SENSITIVE SODIUM CHANNEL-RELATED"/>
    <property type="match status" value="1"/>
</dbReference>
<evidence type="ECO:0000256" key="8">
    <source>
        <dbReference type="ARBA" id="ARBA00023136"/>
    </source>
</evidence>
<keyword evidence="8" id="KW-0472">Membrane</keyword>
<sequence>MDYSNMQVLRSGPANGLSLIIFLDNSEYLKGLTSGTGGHIVIHKSNTFAFPDTDGLALAAGMEVNIALRMTRISRLGRPYGDCEDGYDFHSSFQHIYSRRTCQHFCEHSLIATTCGCYDNENEETQLIMQKLTSEINKTHRPCDTVKDFQCMAEVERKYLTREMDCGCKNPCL</sequence>
<evidence type="ECO:0000256" key="1">
    <source>
        <dbReference type="ARBA" id="ARBA00004141"/>
    </source>
</evidence>
<keyword evidence="6" id="KW-0915">Sodium</keyword>
<organism evidence="12 13">
    <name type="scientific">Plakobranchus ocellatus</name>
    <dbReference type="NCBI Taxonomy" id="259542"/>
    <lineage>
        <taxon>Eukaryota</taxon>
        <taxon>Metazoa</taxon>
        <taxon>Spiralia</taxon>
        <taxon>Lophotrochozoa</taxon>
        <taxon>Mollusca</taxon>
        <taxon>Gastropoda</taxon>
        <taxon>Heterobranchia</taxon>
        <taxon>Euthyneura</taxon>
        <taxon>Panpulmonata</taxon>
        <taxon>Sacoglossa</taxon>
        <taxon>Placobranchoidea</taxon>
        <taxon>Plakobranchidae</taxon>
        <taxon>Plakobranchus</taxon>
    </lineage>
</organism>
<comment type="similarity">
    <text evidence="11">Belongs to the amiloride-sensitive sodium channel (TC 1.A.6) family.</text>
</comment>
<dbReference type="GO" id="GO:0005886">
    <property type="term" value="C:plasma membrane"/>
    <property type="evidence" value="ECO:0007669"/>
    <property type="project" value="TreeGrafter"/>
</dbReference>
<evidence type="ECO:0000256" key="10">
    <source>
        <dbReference type="ARBA" id="ARBA00023303"/>
    </source>
</evidence>
<protein>
    <submittedName>
        <fullName evidence="12">Amiloride-sensitive sodium channel subunit gamma</fullName>
    </submittedName>
</protein>
<keyword evidence="5" id="KW-1133">Transmembrane helix</keyword>
<dbReference type="EMBL" id="BLXT01001415">
    <property type="protein sequence ID" value="GFN85511.1"/>
    <property type="molecule type" value="Genomic_DNA"/>
</dbReference>
<dbReference type="PANTHER" id="PTHR11690:SF248">
    <property type="entry name" value="PICKPOCKET 17, ISOFORM A"/>
    <property type="match status" value="1"/>
</dbReference>
<dbReference type="AlphaFoldDB" id="A0AAV3YST3"/>
<keyword evidence="9 11" id="KW-0739">Sodium transport</keyword>
<dbReference type="Proteomes" id="UP000735302">
    <property type="component" value="Unassembled WGS sequence"/>
</dbReference>
<dbReference type="GO" id="GO:0015280">
    <property type="term" value="F:ligand-gated sodium channel activity"/>
    <property type="evidence" value="ECO:0007669"/>
    <property type="project" value="TreeGrafter"/>
</dbReference>
<keyword evidence="4 11" id="KW-0812">Transmembrane</keyword>
<dbReference type="Gene3D" id="2.60.470.10">
    <property type="entry name" value="Acid-sensing ion channels like domains"/>
    <property type="match status" value="1"/>
</dbReference>
<proteinExistence type="inferred from homology"/>
<dbReference type="InterPro" id="IPR001873">
    <property type="entry name" value="ENaC"/>
</dbReference>
<gene>
    <name evidence="12" type="ORF">PoB_001201700</name>
</gene>
<keyword evidence="7 11" id="KW-0406">Ion transport</keyword>
<reference evidence="12 13" key="1">
    <citation type="journal article" date="2021" name="Elife">
        <title>Chloroplast acquisition without the gene transfer in kleptoplastic sea slugs, Plakobranchus ocellatus.</title>
        <authorList>
            <person name="Maeda T."/>
            <person name="Takahashi S."/>
            <person name="Yoshida T."/>
            <person name="Shimamura S."/>
            <person name="Takaki Y."/>
            <person name="Nagai Y."/>
            <person name="Toyoda A."/>
            <person name="Suzuki Y."/>
            <person name="Arimoto A."/>
            <person name="Ishii H."/>
            <person name="Satoh N."/>
            <person name="Nishiyama T."/>
            <person name="Hasebe M."/>
            <person name="Maruyama T."/>
            <person name="Minagawa J."/>
            <person name="Obokata J."/>
            <person name="Shigenobu S."/>
        </authorList>
    </citation>
    <scope>NUCLEOTIDE SEQUENCE [LARGE SCALE GENOMIC DNA]</scope>
</reference>
<evidence type="ECO:0000313" key="13">
    <source>
        <dbReference type="Proteomes" id="UP000735302"/>
    </source>
</evidence>